<protein>
    <recommendedName>
        <fullName evidence="7">DM10 domain-containing protein</fullName>
    </recommendedName>
</protein>
<dbReference type="GeneID" id="17352778"/>
<dbReference type="AlphaFoldDB" id="E1ZLI0"/>
<dbReference type="FunFam" id="2.30.29.170:FF:000004">
    <property type="entry name" value="EF-hand domain containing 2"/>
    <property type="match status" value="1"/>
</dbReference>
<feature type="domain" description="DM10" evidence="7">
    <location>
        <begin position="1"/>
        <end position="104"/>
    </location>
</feature>
<dbReference type="GO" id="GO:0060285">
    <property type="term" value="P:cilium-dependent cell motility"/>
    <property type="evidence" value="ECO:0007669"/>
    <property type="project" value="TreeGrafter"/>
</dbReference>
<dbReference type="OMA" id="RFSCKQP"/>
<feature type="non-terminal residue" evidence="8">
    <location>
        <position position="1"/>
    </location>
</feature>
<keyword evidence="9" id="KW-1185">Reference proteome</keyword>
<dbReference type="Proteomes" id="UP000008141">
    <property type="component" value="Unassembled WGS sequence"/>
</dbReference>
<evidence type="ECO:0000256" key="6">
    <source>
        <dbReference type="ARBA" id="ARBA00023273"/>
    </source>
</evidence>
<accession>E1ZLI0</accession>
<feature type="domain" description="DM10" evidence="7">
    <location>
        <begin position="349"/>
        <end position="455"/>
    </location>
</feature>
<dbReference type="PANTHER" id="PTHR12086">
    <property type="entry name" value="EF-HAND DOMAIN C-TERMINAL CONTAINING PROTEIN"/>
    <property type="match status" value="1"/>
</dbReference>
<dbReference type="SMART" id="SM00676">
    <property type="entry name" value="DM10"/>
    <property type="match status" value="3"/>
</dbReference>
<gene>
    <name evidence="8" type="ORF">CHLNCDRAFT_25920</name>
</gene>
<evidence type="ECO:0000256" key="3">
    <source>
        <dbReference type="ARBA" id="ARBA00022490"/>
    </source>
</evidence>
<dbReference type="eggNOG" id="KOG0043">
    <property type="taxonomic scope" value="Eukaryota"/>
</dbReference>
<dbReference type="InterPro" id="IPR040193">
    <property type="entry name" value="EFHC1/EFHC2/EFHB"/>
</dbReference>
<evidence type="ECO:0000256" key="1">
    <source>
        <dbReference type="ARBA" id="ARBA00004138"/>
    </source>
</evidence>
<dbReference type="GO" id="GO:0005930">
    <property type="term" value="C:axoneme"/>
    <property type="evidence" value="ECO:0007669"/>
    <property type="project" value="TreeGrafter"/>
</dbReference>
<keyword evidence="5" id="KW-0206">Cytoskeleton</keyword>
<keyword evidence="4" id="KW-0677">Repeat</keyword>
<name>E1ZLI0_CHLVA</name>
<dbReference type="EMBL" id="GL433852">
    <property type="protein sequence ID" value="EFN53271.1"/>
    <property type="molecule type" value="Genomic_DNA"/>
</dbReference>
<dbReference type="GO" id="GO:0000281">
    <property type="term" value="P:mitotic cytokinesis"/>
    <property type="evidence" value="ECO:0007669"/>
    <property type="project" value="TreeGrafter"/>
</dbReference>
<evidence type="ECO:0000256" key="2">
    <source>
        <dbReference type="ARBA" id="ARBA00004245"/>
    </source>
</evidence>
<evidence type="ECO:0000313" key="8">
    <source>
        <dbReference type="EMBL" id="EFN53271.1"/>
    </source>
</evidence>
<dbReference type="Gene3D" id="2.30.29.170">
    <property type="match status" value="3"/>
</dbReference>
<dbReference type="InParanoid" id="E1ZLI0"/>
<comment type="subcellular location">
    <subcellularLocation>
        <location evidence="1">Cell projection</location>
        <location evidence="1">Cilium</location>
    </subcellularLocation>
    <subcellularLocation>
        <location evidence="2">Cytoplasm</location>
        <location evidence="2">Cytoskeleton</location>
    </subcellularLocation>
</comment>
<dbReference type="PANTHER" id="PTHR12086:SF9">
    <property type="entry name" value="EF-HAND DOMAIN-CONTAINING PROTEIN 1"/>
    <property type="match status" value="1"/>
</dbReference>
<proteinExistence type="predicted"/>
<keyword evidence="3" id="KW-0963">Cytoplasm</keyword>
<dbReference type="Pfam" id="PF06565">
    <property type="entry name" value="DM10_dom"/>
    <property type="match status" value="3"/>
</dbReference>
<organism evidence="9">
    <name type="scientific">Chlorella variabilis</name>
    <name type="common">Green alga</name>
    <dbReference type="NCBI Taxonomy" id="554065"/>
    <lineage>
        <taxon>Eukaryota</taxon>
        <taxon>Viridiplantae</taxon>
        <taxon>Chlorophyta</taxon>
        <taxon>core chlorophytes</taxon>
        <taxon>Trebouxiophyceae</taxon>
        <taxon>Chlorellales</taxon>
        <taxon>Chlorellaceae</taxon>
        <taxon>Chlorella clade</taxon>
        <taxon>Chlorella</taxon>
    </lineage>
</organism>
<dbReference type="STRING" id="554065.E1ZLI0"/>
<feature type="domain" description="DM10" evidence="7">
    <location>
        <begin position="175"/>
        <end position="287"/>
    </location>
</feature>
<evidence type="ECO:0000259" key="7">
    <source>
        <dbReference type="PROSITE" id="PS51336"/>
    </source>
</evidence>
<evidence type="ECO:0000256" key="5">
    <source>
        <dbReference type="ARBA" id="ARBA00023212"/>
    </source>
</evidence>
<dbReference type="GO" id="GO:0072686">
    <property type="term" value="C:mitotic spindle"/>
    <property type="evidence" value="ECO:0007669"/>
    <property type="project" value="TreeGrafter"/>
</dbReference>
<dbReference type="GO" id="GO:0043014">
    <property type="term" value="F:alpha-tubulin binding"/>
    <property type="evidence" value="ECO:0007669"/>
    <property type="project" value="TreeGrafter"/>
</dbReference>
<dbReference type="InterPro" id="IPR006602">
    <property type="entry name" value="DM10_dom"/>
</dbReference>
<evidence type="ECO:0000313" key="9">
    <source>
        <dbReference type="Proteomes" id="UP000008141"/>
    </source>
</evidence>
<sequence length="462" mass="51013">RQVLRFYGWFGEPVSDSPLESWRVRRVEVLLYLEDKTVQVTEPPAPNSGIMQGTLVRRHKLPKEGGGFLGLADMAVGQSVKVYGKEVHIVDADAFTREHAAQHGIQLAPAQPCPVSPIEEVLAAKSKPSGAAVPVACPPAAGLSRADPDSPSKFAEALLGREYNSKSLQQFLQHGGEVLRFYVLWDDRQAQFGDRCPTCPALPRPQAEIMEVFEPNSGRTGFPTFLKRGPLPRVAVGGALPGQNRLAADQCYAPGDLRIGATLGVLGRQLYIYDCDDATRKWYTEHLGFAPELLAPIDVSEPAKVLPVPELPPARHGLGIGSPEDTLQNCLRLVPKPPKRDHYRWQTLDTVVLRYEAVLEPAEGRKLINIDRERRFVLSFFMSDQTLSVFEPPQPNTGLPGGKFLERAKVYKPGSKLAWYTEAEMKVGTVLDLHGRRFRLVGADAFTEQFTRERLDGAAAPQ</sequence>
<evidence type="ECO:0000256" key="4">
    <source>
        <dbReference type="ARBA" id="ARBA00022737"/>
    </source>
</evidence>
<keyword evidence="6" id="KW-0966">Cell projection</keyword>
<dbReference type="RefSeq" id="XP_005845373.1">
    <property type="nucleotide sequence ID" value="XM_005845311.1"/>
</dbReference>
<dbReference type="KEGG" id="cvr:CHLNCDRAFT_25920"/>
<reference evidence="8 9" key="1">
    <citation type="journal article" date="2010" name="Plant Cell">
        <title>The Chlorella variabilis NC64A genome reveals adaptation to photosymbiosis, coevolution with viruses, and cryptic sex.</title>
        <authorList>
            <person name="Blanc G."/>
            <person name="Duncan G."/>
            <person name="Agarkova I."/>
            <person name="Borodovsky M."/>
            <person name="Gurnon J."/>
            <person name="Kuo A."/>
            <person name="Lindquist E."/>
            <person name="Lucas S."/>
            <person name="Pangilinan J."/>
            <person name="Polle J."/>
            <person name="Salamov A."/>
            <person name="Terry A."/>
            <person name="Yamada T."/>
            <person name="Dunigan D.D."/>
            <person name="Grigoriev I.V."/>
            <person name="Claverie J.M."/>
            <person name="Van Etten J.L."/>
        </authorList>
    </citation>
    <scope>NUCLEOTIDE SEQUENCE [LARGE SCALE GENOMIC DNA]</scope>
    <source>
        <strain evidence="8 9">NC64A</strain>
    </source>
</reference>
<dbReference type="PROSITE" id="PS51336">
    <property type="entry name" value="DM10"/>
    <property type="match status" value="3"/>
</dbReference>
<dbReference type="GO" id="GO:0007052">
    <property type="term" value="P:mitotic spindle organization"/>
    <property type="evidence" value="ECO:0007669"/>
    <property type="project" value="TreeGrafter"/>
</dbReference>
<dbReference type="OrthoDB" id="10255210at2759"/>